<gene>
    <name evidence="1" type="ORF">A3C67_01800</name>
</gene>
<proteinExistence type="predicted"/>
<dbReference type="Proteomes" id="UP000179275">
    <property type="component" value="Unassembled WGS sequence"/>
</dbReference>
<name>A0A1F6W3Q0_9BACT</name>
<accession>A0A1F6W3Q0</accession>
<dbReference type="AlphaFoldDB" id="A0A1F6W3Q0"/>
<organism evidence="1 2">
    <name type="scientific">Candidatus Nomurabacteria bacterium RIFCSPHIGHO2_02_FULL_42_19</name>
    <dbReference type="NCBI Taxonomy" id="1801756"/>
    <lineage>
        <taxon>Bacteria</taxon>
        <taxon>Candidatus Nomuraibacteriota</taxon>
    </lineage>
</organism>
<comment type="caution">
    <text evidence="1">The sequence shown here is derived from an EMBL/GenBank/DDBJ whole genome shotgun (WGS) entry which is preliminary data.</text>
</comment>
<evidence type="ECO:0000313" key="1">
    <source>
        <dbReference type="EMBL" id="OGI76530.1"/>
    </source>
</evidence>
<dbReference type="EMBL" id="MFUG01000001">
    <property type="protein sequence ID" value="OGI76530.1"/>
    <property type="molecule type" value="Genomic_DNA"/>
</dbReference>
<reference evidence="1 2" key="1">
    <citation type="journal article" date="2016" name="Nat. Commun.">
        <title>Thousands of microbial genomes shed light on interconnected biogeochemical processes in an aquifer system.</title>
        <authorList>
            <person name="Anantharaman K."/>
            <person name="Brown C.T."/>
            <person name="Hug L.A."/>
            <person name="Sharon I."/>
            <person name="Castelle C.J."/>
            <person name="Probst A.J."/>
            <person name="Thomas B.C."/>
            <person name="Singh A."/>
            <person name="Wilkins M.J."/>
            <person name="Karaoz U."/>
            <person name="Brodie E.L."/>
            <person name="Williams K.H."/>
            <person name="Hubbard S.S."/>
            <person name="Banfield J.F."/>
        </authorList>
    </citation>
    <scope>NUCLEOTIDE SEQUENCE [LARGE SCALE GENOMIC DNA]</scope>
</reference>
<sequence length="118" mass="13642">MDEFPEVKSNPSTQEILPLDMENFRHEILTFTSGKKGRPISLPNLKQVILAKLVEADARMWYAVNHSPTQITQDIFKEYEKEVRASHNGSRDFFRAALAEILTAKWIEADINRGKQPW</sequence>
<dbReference type="STRING" id="1801756.A3C67_01800"/>
<evidence type="ECO:0000313" key="2">
    <source>
        <dbReference type="Proteomes" id="UP000179275"/>
    </source>
</evidence>
<protein>
    <submittedName>
        <fullName evidence="1">Uncharacterized protein</fullName>
    </submittedName>
</protein>